<dbReference type="InterPro" id="IPR008271">
    <property type="entry name" value="Ser/Thr_kinase_AS"/>
</dbReference>
<dbReference type="InterPro" id="IPR000719">
    <property type="entry name" value="Prot_kinase_dom"/>
</dbReference>
<dbReference type="AlphaFoldDB" id="A0A8B7C6A3"/>
<dbReference type="FunFam" id="1.10.510.10:FF:000059">
    <property type="entry name" value="Casein kinase II subunit alpha"/>
    <property type="match status" value="1"/>
</dbReference>
<evidence type="ECO:0000256" key="8">
    <source>
        <dbReference type="PROSITE-ProRule" id="PRU10141"/>
    </source>
</evidence>
<keyword evidence="2 10" id="KW-0808">Transferase</keyword>
<comment type="catalytic activity">
    <reaction evidence="6 10">
        <text>L-threonyl-[protein] + ATP = O-phospho-L-threonyl-[protein] + ADP + H(+)</text>
        <dbReference type="Rhea" id="RHEA:46608"/>
        <dbReference type="Rhea" id="RHEA-COMP:11060"/>
        <dbReference type="Rhea" id="RHEA-COMP:11605"/>
        <dbReference type="ChEBI" id="CHEBI:15378"/>
        <dbReference type="ChEBI" id="CHEBI:30013"/>
        <dbReference type="ChEBI" id="CHEBI:30616"/>
        <dbReference type="ChEBI" id="CHEBI:61977"/>
        <dbReference type="ChEBI" id="CHEBI:456216"/>
        <dbReference type="EC" id="2.7.11.1"/>
    </reaction>
</comment>
<feature type="binding site" evidence="8">
    <location>
        <position position="142"/>
    </location>
    <ligand>
        <name>ATP</name>
        <dbReference type="ChEBI" id="CHEBI:30616"/>
    </ligand>
</feature>
<evidence type="ECO:0000256" key="3">
    <source>
        <dbReference type="ARBA" id="ARBA00022741"/>
    </source>
</evidence>
<evidence type="ECO:0000256" key="6">
    <source>
        <dbReference type="ARBA" id="ARBA00047899"/>
    </source>
</evidence>
<evidence type="ECO:0000313" key="13">
    <source>
        <dbReference type="RefSeq" id="XP_008792673.1"/>
    </source>
</evidence>
<dbReference type="Proteomes" id="UP000228380">
    <property type="component" value="Unplaced"/>
</dbReference>
<dbReference type="GO" id="GO:0106310">
    <property type="term" value="F:protein serine kinase activity"/>
    <property type="evidence" value="ECO:0007669"/>
    <property type="project" value="UniProtKB-UniRule"/>
</dbReference>
<proteinExistence type="inferred from homology"/>
<dbReference type="Gene3D" id="1.10.510.10">
    <property type="entry name" value="Transferase(Phosphotransferase) domain 1"/>
    <property type="match status" value="1"/>
</dbReference>
<dbReference type="PANTHER" id="PTHR24054:SF0">
    <property type="entry name" value="CASEIN KINASE II SUBUNIT ALPHA"/>
    <property type="match status" value="1"/>
</dbReference>
<name>A0A8B7C6A3_PHODC</name>
<dbReference type="InterPro" id="IPR017441">
    <property type="entry name" value="Protein_kinase_ATP_BS"/>
</dbReference>
<dbReference type="SMART" id="SM00220">
    <property type="entry name" value="S_TKc"/>
    <property type="match status" value="1"/>
</dbReference>
<accession>A0A8B7C6A3</accession>
<feature type="domain" description="Protein kinase" evidence="11">
    <location>
        <begin position="113"/>
        <end position="368"/>
    </location>
</feature>
<gene>
    <name evidence="13" type="primary">LOC103709217</name>
</gene>
<dbReference type="InterPro" id="IPR045216">
    <property type="entry name" value="CK2_alpha"/>
</dbReference>
<evidence type="ECO:0000256" key="5">
    <source>
        <dbReference type="ARBA" id="ARBA00022840"/>
    </source>
</evidence>
<organism evidence="12 13">
    <name type="scientific">Phoenix dactylifera</name>
    <name type="common">Date palm</name>
    <dbReference type="NCBI Taxonomy" id="42345"/>
    <lineage>
        <taxon>Eukaryota</taxon>
        <taxon>Viridiplantae</taxon>
        <taxon>Streptophyta</taxon>
        <taxon>Embryophyta</taxon>
        <taxon>Tracheophyta</taxon>
        <taxon>Spermatophyta</taxon>
        <taxon>Magnoliopsida</taxon>
        <taxon>Liliopsida</taxon>
        <taxon>Arecaceae</taxon>
        <taxon>Coryphoideae</taxon>
        <taxon>Phoeniceae</taxon>
        <taxon>Phoenix</taxon>
    </lineage>
</organism>
<dbReference type="OrthoDB" id="599996at2759"/>
<dbReference type="PANTHER" id="PTHR24054">
    <property type="entry name" value="CASEIN KINASE II SUBUNIT ALPHA"/>
    <property type="match status" value="1"/>
</dbReference>
<dbReference type="PROSITE" id="PS00107">
    <property type="entry name" value="PROTEIN_KINASE_ATP"/>
    <property type="match status" value="1"/>
</dbReference>
<keyword evidence="1 9" id="KW-0723">Serine/threonine-protein kinase</keyword>
<dbReference type="GO" id="GO:0004674">
    <property type="term" value="F:protein serine/threonine kinase activity"/>
    <property type="evidence" value="ECO:0007669"/>
    <property type="project" value="UniProtKB-UniRule"/>
</dbReference>
<comment type="function">
    <text evidence="10">Casein kinases are operationally defined by their preferential utilization of acidic proteins as substrates.</text>
</comment>
<dbReference type="Gene3D" id="3.30.200.20">
    <property type="entry name" value="Phosphorylase Kinase, domain 1"/>
    <property type="match status" value="1"/>
</dbReference>
<dbReference type="PROSITE" id="PS00108">
    <property type="entry name" value="PROTEIN_KINASE_ST"/>
    <property type="match status" value="1"/>
</dbReference>
<dbReference type="GO" id="GO:0005524">
    <property type="term" value="F:ATP binding"/>
    <property type="evidence" value="ECO:0007669"/>
    <property type="project" value="UniProtKB-UniRule"/>
</dbReference>
<dbReference type="Pfam" id="PF00069">
    <property type="entry name" value="Pkinase"/>
    <property type="match status" value="1"/>
</dbReference>
<keyword evidence="4 10" id="KW-0418">Kinase</keyword>
<dbReference type="PROSITE" id="PS50011">
    <property type="entry name" value="PROTEIN_KINASE_DOM"/>
    <property type="match status" value="1"/>
</dbReference>
<evidence type="ECO:0000256" key="9">
    <source>
        <dbReference type="RuleBase" id="RU000304"/>
    </source>
</evidence>
<evidence type="ECO:0000256" key="7">
    <source>
        <dbReference type="ARBA" id="ARBA00048679"/>
    </source>
</evidence>
<keyword evidence="5 8" id="KW-0067">ATP-binding</keyword>
<comment type="catalytic activity">
    <reaction evidence="7 10">
        <text>L-seryl-[protein] + ATP = O-phospho-L-seryl-[protein] + ADP + H(+)</text>
        <dbReference type="Rhea" id="RHEA:17989"/>
        <dbReference type="Rhea" id="RHEA-COMP:9863"/>
        <dbReference type="Rhea" id="RHEA-COMP:11604"/>
        <dbReference type="ChEBI" id="CHEBI:15378"/>
        <dbReference type="ChEBI" id="CHEBI:29999"/>
        <dbReference type="ChEBI" id="CHEBI:30616"/>
        <dbReference type="ChEBI" id="CHEBI:83421"/>
        <dbReference type="ChEBI" id="CHEBI:456216"/>
        <dbReference type="EC" id="2.7.11.1"/>
    </reaction>
</comment>
<dbReference type="GO" id="GO:0051726">
    <property type="term" value="P:regulation of cell cycle"/>
    <property type="evidence" value="ECO:0007669"/>
    <property type="project" value="TreeGrafter"/>
</dbReference>
<dbReference type="GO" id="GO:0005956">
    <property type="term" value="C:protein kinase CK2 complex"/>
    <property type="evidence" value="ECO:0007669"/>
    <property type="project" value="TreeGrafter"/>
</dbReference>
<sequence length="381" mass="44223">MALGPLRSIPYRLLLLSRPSSPSFSSSSFPFLRRVALRRISCGPPLAGAESPTRAHPAIAPQPETLAHKIGKSIRLPGAASKARAYADVNVHRPQEYWDYESLTVQWGEQDDYEVVRKVGRGKYSEVFEGVHCTNNEKCIIKILKPVKKKKIKREIKILQNLCDFKVLYPTLTDYDVRYYIYELLKALDYCHSQGIMHRDVKPHNVMIDHEQRKLRLIDWGLAEFYHPRKEYNVRVASRYFKGPELLVDLQDYDYSLDMWSLGCMFAGMVFRKEPFFYGHDNYDQLVKIAKVLGTDELNAYLNKYRLELDPHLEALVGRHSRKPWSKFINVDNQHLAVPEAVDFVDKLLRYDQQERLTAKEAMAHPYFNPVRSAGSSRTRT</sequence>
<evidence type="ECO:0000256" key="1">
    <source>
        <dbReference type="ARBA" id="ARBA00022527"/>
    </source>
</evidence>
<protein>
    <recommendedName>
        <fullName evidence="10">Casein kinase II subunit alpha</fullName>
        <shortName evidence="10">CK II alpha</shortName>
        <ecNumber evidence="10">2.7.11.1</ecNumber>
    </recommendedName>
</protein>
<dbReference type="RefSeq" id="XP_008792673.1">
    <property type="nucleotide sequence ID" value="XM_008794451.4"/>
</dbReference>
<evidence type="ECO:0000259" key="11">
    <source>
        <dbReference type="PROSITE" id="PS50011"/>
    </source>
</evidence>
<dbReference type="EC" id="2.7.11.1" evidence="10"/>
<dbReference type="GO" id="GO:0005829">
    <property type="term" value="C:cytosol"/>
    <property type="evidence" value="ECO:0007669"/>
    <property type="project" value="TreeGrafter"/>
</dbReference>
<dbReference type="SUPFAM" id="SSF56112">
    <property type="entry name" value="Protein kinase-like (PK-like)"/>
    <property type="match status" value="1"/>
</dbReference>
<dbReference type="GeneID" id="103709217"/>
<keyword evidence="12" id="KW-1185">Reference proteome</keyword>
<dbReference type="GO" id="GO:0005634">
    <property type="term" value="C:nucleus"/>
    <property type="evidence" value="ECO:0007669"/>
    <property type="project" value="TreeGrafter"/>
</dbReference>
<evidence type="ECO:0000313" key="12">
    <source>
        <dbReference type="Proteomes" id="UP000228380"/>
    </source>
</evidence>
<dbReference type="FunFam" id="3.30.200.20:FF:000105">
    <property type="entry name" value="Casein kinase II subunit alpha"/>
    <property type="match status" value="1"/>
</dbReference>
<dbReference type="CDD" id="cd14132">
    <property type="entry name" value="STKc_CK2_alpha"/>
    <property type="match status" value="1"/>
</dbReference>
<evidence type="ECO:0000256" key="4">
    <source>
        <dbReference type="ARBA" id="ARBA00022777"/>
    </source>
</evidence>
<evidence type="ECO:0000256" key="2">
    <source>
        <dbReference type="ARBA" id="ARBA00022679"/>
    </source>
</evidence>
<keyword evidence="3 8" id="KW-0547">Nucleotide-binding</keyword>
<comment type="similarity">
    <text evidence="10">Belongs to the protein kinase superfamily. Ser/Thr protein kinase family. CK2 subfamily.</text>
</comment>
<dbReference type="InterPro" id="IPR011009">
    <property type="entry name" value="Kinase-like_dom_sf"/>
</dbReference>
<evidence type="ECO:0000256" key="10">
    <source>
        <dbReference type="RuleBase" id="RU369118"/>
    </source>
</evidence>
<reference evidence="13" key="1">
    <citation type="submission" date="2025-08" db="UniProtKB">
        <authorList>
            <consortium name="RefSeq"/>
        </authorList>
    </citation>
    <scope>IDENTIFICATION</scope>
    <source>
        <tissue evidence="13">Young leaves</tissue>
    </source>
</reference>